<organism evidence="1 2">
    <name type="scientific">Chara braunii</name>
    <name type="common">Braun's stonewort</name>
    <dbReference type="NCBI Taxonomy" id="69332"/>
    <lineage>
        <taxon>Eukaryota</taxon>
        <taxon>Viridiplantae</taxon>
        <taxon>Streptophyta</taxon>
        <taxon>Charophyceae</taxon>
        <taxon>Charales</taxon>
        <taxon>Characeae</taxon>
        <taxon>Chara</taxon>
    </lineage>
</organism>
<dbReference type="AlphaFoldDB" id="A0A388KYE3"/>
<accession>A0A388KYE3</accession>
<keyword evidence="2" id="KW-1185">Reference proteome</keyword>
<evidence type="ECO:0000313" key="2">
    <source>
        <dbReference type="Proteomes" id="UP000265515"/>
    </source>
</evidence>
<name>A0A388KYE3_CHABU</name>
<evidence type="ECO:0000313" key="1">
    <source>
        <dbReference type="EMBL" id="GBG74963.1"/>
    </source>
</evidence>
<reference evidence="1 2" key="1">
    <citation type="journal article" date="2018" name="Cell">
        <title>The Chara Genome: Secondary Complexity and Implications for Plant Terrestrialization.</title>
        <authorList>
            <person name="Nishiyama T."/>
            <person name="Sakayama H."/>
            <person name="Vries J.D."/>
            <person name="Buschmann H."/>
            <person name="Saint-Marcoux D."/>
            <person name="Ullrich K.K."/>
            <person name="Haas F.B."/>
            <person name="Vanderstraeten L."/>
            <person name="Becker D."/>
            <person name="Lang D."/>
            <person name="Vosolsobe S."/>
            <person name="Rombauts S."/>
            <person name="Wilhelmsson P.K.I."/>
            <person name="Janitza P."/>
            <person name="Kern R."/>
            <person name="Heyl A."/>
            <person name="Rumpler F."/>
            <person name="Villalobos L.I.A.C."/>
            <person name="Clay J.M."/>
            <person name="Skokan R."/>
            <person name="Toyoda A."/>
            <person name="Suzuki Y."/>
            <person name="Kagoshima H."/>
            <person name="Schijlen E."/>
            <person name="Tajeshwar N."/>
            <person name="Catarino B."/>
            <person name="Hetherington A.J."/>
            <person name="Saltykova A."/>
            <person name="Bonnot C."/>
            <person name="Breuninger H."/>
            <person name="Symeonidi A."/>
            <person name="Radhakrishnan G.V."/>
            <person name="Van Nieuwerburgh F."/>
            <person name="Deforce D."/>
            <person name="Chang C."/>
            <person name="Karol K.G."/>
            <person name="Hedrich R."/>
            <person name="Ulvskov P."/>
            <person name="Glockner G."/>
            <person name="Delwiche C.F."/>
            <person name="Petrasek J."/>
            <person name="Van de Peer Y."/>
            <person name="Friml J."/>
            <person name="Beilby M."/>
            <person name="Dolan L."/>
            <person name="Kohara Y."/>
            <person name="Sugano S."/>
            <person name="Fujiyama A."/>
            <person name="Delaux P.-M."/>
            <person name="Quint M."/>
            <person name="TheiBen G."/>
            <person name="Hagemann M."/>
            <person name="Harholt J."/>
            <person name="Dunand C."/>
            <person name="Zachgo S."/>
            <person name="Langdale J."/>
            <person name="Maumus F."/>
            <person name="Straeten D.V.D."/>
            <person name="Gould S.B."/>
            <person name="Rensing S.A."/>
        </authorList>
    </citation>
    <scope>NUCLEOTIDE SEQUENCE [LARGE SCALE GENOMIC DNA]</scope>
    <source>
        <strain evidence="1 2">S276</strain>
    </source>
</reference>
<dbReference type="EMBL" id="BFEA01000214">
    <property type="protein sequence ID" value="GBG74963.1"/>
    <property type="molecule type" value="Genomic_DNA"/>
</dbReference>
<protein>
    <submittedName>
        <fullName evidence="1">Uncharacterized protein</fullName>
    </submittedName>
</protein>
<gene>
    <name evidence="1" type="ORF">CBR_g19476</name>
</gene>
<sequence length="106" mass="11523">MIPHNKVYKTSEWIRIWCPSLRCDSSVDAMCHAASLCSRQSSCPCALISENADPCTSHSAQTILFHAGSCCHLSLPRLLQLMTLCHDAIQLGSVAEQLSLHNPSSG</sequence>
<dbReference type="Gramene" id="GBG74963">
    <property type="protein sequence ID" value="GBG74963"/>
    <property type="gene ID" value="CBR_g19476"/>
</dbReference>
<dbReference type="Proteomes" id="UP000265515">
    <property type="component" value="Unassembled WGS sequence"/>
</dbReference>
<proteinExistence type="predicted"/>
<comment type="caution">
    <text evidence="1">The sequence shown here is derived from an EMBL/GenBank/DDBJ whole genome shotgun (WGS) entry which is preliminary data.</text>
</comment>